<dbReference type="InterPro" id="IPR052728">
    <property type="entry name" value="O2_lipid_transport_reg"/>
</dbReference>
<organism evidence="3 4">
    <name type="scientific">Oesophagostomum dentatum</name>
    <name type="common">Nodular worm</name>
    <dbReference type="NCBI Taxonomy" id="61180"/>
    <lineage>
        <taxon>Eukaryota</taxon>
        <taxon>Metazoa</taxon>
        <taxon>Ecdysozoa</taxon>
        <taxon>Nematoda</taxon>
        <taxon>Chromadorea</taxon>
        <taxon>Rhabditida</taxon>
        <taxon>Rhabditina</taxon>
        <taxon>Rhabditomorpha</taxon>
        <taxon>Strongyloidea</taxon>
        <taxon>Strongylidae</taxon>
        <taxon>Oesophagostomum</taxon>
    </lineage>
</organism>
<dbReference type="GO" id="GO:0016747">
    <property type="term" value="F:acyltransferase activity, transferring groups other than amino-acyl groups"/>
    <property type="evidence" value="ECO:0007669"/>
    <property type="project" value="InterPro"/>
</dbReference>
<evidence type="ECO:0000259" key="2">
    <source>
        <dbReference type="Pfam" id="PF01757"/>
    </source>
</evidence>
<dbReference type="PANTHER" id="PTHR11161:SF0">
    <property type="entry name" value="O-ACYLTRANSFERASE LIKE PROTEIN"/>
    <property type="match status" value="1"/>
</dbReference>
<feature type="transmembrane region" description="Helical" evidence="1">
    <location>
        <begin position="159"/>
        <end position="180"/>
    </location>
</feature>
<dbReference type="AlphaFoldDB" id="A0A0B1SBR6"/>
<dbReference type="InterPro" id="IPR002656">
    <property type="entry name" value="Acyl_transf_3_dom"/>
</dbReference>
<accession>A0A0B1SBR6</accession>
<feature type="transmembrane region" description="Helical" evidence="1">
    <location>
        <begin position="73"/>
        <end position="102"/>
    </location>
</feature>
<feature type="domain" description="Acyltransferase 3" evidence="2">
    <location>
        <begin position="27"/>
        <end position="183"/>
    </location>
</feature>
<reference evidence="3 4" key="1">
    <citation type="submission" date="2014-03" db="EMBL/GenBank/DDBJ databases">
        <title>Draft genome of the hookworm Oesophagostomum dentatum.</title>
        <authorList>
            <person name="Mitreva M."/>
        </authorList>
    </citation>
    <scope>NUCLEOTIDE SEQUENCE [LARGE SCALE GENOMIC DNA]</scope>
    <source>
        <strain evidence="3 4">OD-Hann</strain>
    </source>
</reference>
<dbReference type="Pfam" id="PF01757">
    <property type="entry name" value="Acyl_transf_3"/>
    <property type="match status" value="1"/>
</dbReference>
<keyword evidence="1" id="KW-0812">Transmembrane</keyword>
<protein>
    <recommendedName>
        <fullName evidence="2">Acyltransferase 3 domain-containing protein</fullName>
    </recommendedName>
</protein>
<dbReference type="Proteomes" id="UP000053660">
    <property type="component" value="Unassembled WGS sequence"/>
</dbReference>
<evidence type="ECO:0000313" key="3">
    <source>
        <dbReference type="EMBL" id="KHJ80992.1"/>
    </source>
</evidence>
<dbReference type="EMBL" id="KN595741">
    <property type="protein sequence ID" value="KHJ80992.1"/>
    <property type="molecule type" value="Genomic_DNA"/>
</dbReference>
<dbReference type="OrthoDB" id="207378at2759"/>
<feature type="transmembrane region" description="Helical" evidence="1">
    <location>
        <begin position="41"/>
        <end position="61"/>
    </location>
</feature>
<dbReference type="PANTHER" id="PTHR11161">
    <property type="entry name" value="O-ACYLTRANSFERASE"/>
    <property type="match status" value="1"/>
</dbReference>
<proteinExistence type="predicted"/>
<sequence>MVFIGFYVIFDEFINGPWSISAFEFMPQDSTPCKKYWWRNLLYINNFFSQLDVCYGITWYLSVDTQLYFVAPVFLITLFISPIAGFALIVACIVGSIAFVYAVTIQNSFPAMMMGAALDMNVLMDFFTDYYVKPWARCPPYLIGIAVGYFLAMKKKPKLNKVIVVCLWIVAAAVALASLYGPHRYIKGAADWR</sequence>
<evidence type="ECO:0000256" key="1">
    <source>
        <dbReference type="SAM" id="Phobius"/>
    </source>
</evidence>
<evidence type="ECO:0000313" key="4">
    <source>
        <dbReference type="Proteomes" id="UP000053660"/>
    </source>
</evidence>
<feature type="transmembrane region" description="Helical" evidence="1">
    <location>
        <begin position="134"/>
        <end position="152"/>
    </location>
</feature>
<keyword evidence="4" id="KW-1185">Reference proteome</keyword>
<gene>
    <name evidence="3" type="ORF">OESDEN_19326</name>
</gene>
<name>A0A0B1SBR6_OESDE</name>
<keyword evidence="1" id="KW-0472">Membrane</keyword>
<keyword evidence="1" id="KW-1133">Transmembrane helix</keyword>